<evidence type="ECO:0000313" key="5">
    <source>
        <dbReference type="EMBL" id="MCH6469120.1"/>
    </source>
</evidence>
<reference evidence="5 6" key="1">
    <citation type="submission" date="2022-03" db="EMBL/GenBank/DDBJ databases">
        <title>Sinomonas sp. isolated from a soil.</title>
        <authorList>
            <person name="Han J."/>
            <person name="Kim D.-U."/>
        </authorList>
    </citation>
    <scope>NUCLEOTIDE SEQUENCE [LARGE SCALE GENOMIC DNA]</scope>
    <source>
        <strain evidence="5 6">5-5</strain>
    </source>
</reference>
<dbReference type="InterPro" id="IPR003439">
    <property type="entry name" value="ABC_transporter-like_ATP-bd"/>
</dbReference>
<dbReference type="Proteomes" id="UP001202922">
    <property type="component" value="Unassembled WGS sequence"/>
</dbReference>
<dbReference type="InterPro" id="IPR003593">
    <property type="entry name" value="AAA+_ATPase"/>
</dbReference>
<dbReference type="SMART" id="SM00382">
    <property type="entry name" value="AAA"/>
    <property type="match status" value="1"/>
</dbReference>
<evidence type="ECO:0000256" key="1">
    <source>
        <dbReference type="ARBA" id="ARBA00022737"/>
    </source>
</evidence>
<dbReference type="SUPFAM" id="SSF52540">
    <property type="entry name" value="P-loop containing nucleoside triphosphate hydrolases"/>
    <property type="match status" value="1"/>
</dbReference>
<dbReference type="GO" id="GO:0005524">
    <property type="term" value="F:ATP binding"/>
    <property type="evidence" value="ECO:0007669"/>
    <property type="project" value="UniProtKB-KW"/>
</dbReference>
<name>A0ABS9TYE9_9MICC</name>
<dbReference type="Pfam" id="PF00005">
    <property type="entry name" value="ABC_tran"/>
    <property type="match status" value="1"/>
</dbReference>
<evidence type="ECO:0000256" key="2">
    <source>
        <dbReference type="ARBA" id="ARBA00022741"/>
    </source>
</evidence>
<keyword evidence="3 5" id="KW-0067">ATP-binding</keyword>
<dbReference type="InterPro" id="IPR027417">
    <property type="entry name" value="P-loop_NTPase"/>
</dbReference>
<comment type="caution">
    <text evidence="5">The sequence shown here is derived from an EMBL/GenBank/DDBJ whole genome shotgun (WGS) entry which is preliminary data.</text>
</comment>
<keyword evidence="6" id="KW-1185">Reference proteome</keyword>
<gene>
    <name evidence="5" type="ORF">L0M17_03805</name>
</gene>
<organism evidence="5 6">
    <name type="scientific">Sinomonas terrae</name>
    <dbReference type="NCBI Taxonomy" id="2908838"/>
    <lineage>
        <taxon>Bacteria</taxon>
        <taxon>Bacillati</taxon>
        <taxon>Actinomycetota</taxon>
        <taxon>Actinomycetes</taxon>
        <taxon>Micrococcales</taxon>
        <taxon>Micrococcaceae</taxon>
        <taxon>Sinomonas</taxon>
    </lineage>
</organism>
<accession>A0ABS9TYE9</accession>
<dbReference type="EMBL" id="JAKZBV010000001">
    <property type="protein sequence ID" value="MCH6469120.1"/>
    <property type="molecule type" value="Genomic_DNA"/>
</dbReference>
<dbReference type="Gene3D" id="3.40.50.300">
    <property type="entry name" value="P-loop containing nucleotide triphosphate hydrolases"/>
    <property type="match status" value="1"/>
</dbReference>
<dbReference type="PANTHER" id="PTHR19211">
    <property type="entry name" value="ATP-BINDING TRANSPORT PROTEIN-RELATED"/>
    <property type="match status" value="1"/>
</dbReference>
<dbReference type="PANTHER" id="PTHR19211:SF14">
    <property type="entry name" value="ATP-BINDING CASSETTE SUB-FAMILY F MEMBER 1"/>
    <property type="match status" value="1"/>
</dbReference>
<evidence type="ECO:0000259" key="4">
    <source>
        <dbReference type="PROSITE" id="PS50893"/>
    </source>
</evidence>
<dbReference type="PROSITE" id="PS50893">
    <property type="entry name" value="ABC_TRANSPORTER_2"/>
    <property type="match status" value="1"/>
</dbReference>
<proteinExistence type="predicted"/>
<keyword evidence="1" id="KW-0677">Repeat</keyword>
<evidence type="ECO:0000313" key="6">
    <source>
        <dbReference type="Proteomes" id="UP001202922"/>
    </source>
</evidence>
<dbReference type="InterPro" id="IPR050611">
    <property type="entry name" value="ABCF"/>
</dbReference>
<evidence type="ECO:0000256" key="3">
    <source>
        <dbReference type="ARBA" id="ARBA00022840"/>
    </source>
</evidence>
<sequence>MPPPRPLHLAAAFAVDRGASVALRGASVPGRLRAVDVELPSGGRLAVTGPNGSGKTTLLGVLAGRQRFEGVAVVRRGEGADDDGSPAAVVGLLPQELAKPADPHARLLAAYAAGLVGDLDEHAERLLHLGLFRVEDFFVPVGSLSAGQYRRLALARLLSVQPELLLLDEPSNHLAPLLVGELEEALERYRGTLVVTSHDPALLRWFDRLGGAELRLERGEVQRVQQHH</sequence>
<keyword evidence="2" id="KW-0547">Nucleotide-binding</keyword>
<feature type="domain" description="ABC transporter" evidence="4">
    <location>
        <begin position="16"/>
        <end position="228"/>
    </location>
</feature>
<protein>
    <submittedName>
        <fullName evidence="5">ATP-binding cassette domain-containing protein</fullName>
    </submittedName>
</protein>